<comment type="caution">
    <text evidence="1">The sequence shown here is derived from an EMBL/GenBank/DDBJ whole genome shotgun (WGS) entry which is preliminary data.</text>
</comment>
<proteinExistence type="predicted"/>
<gene>
    <name evidence="1" type="ORF">SSP24_67030</name>
</gene>
<dbReference type="AlphaFoldDB" id="A0A4Y3VS51"/>
<dbReference type="Proteomes" id="UP000317881">
    <property type="component" value="Unassembled WGS sequence"/>
</dbReference>
<keyword evidence="2" id="KW-1185">Reference proteome</keyword>
<evidence type="ECO:0000313" key="1">
    <source>
        <dbReference type="EMBL" id="GEC09048.1"/>
    </source>
</evidence>
<sequence>MTAGGHRAYASATTAVLGTRHLEADSKSGQHDHLKGQVSALVRAQVSVPSACPKSRKCGAGALRGAVGESFALLTRFRPVVAERSVLPLDEESRTI</sequence>
<dbReference type="EMBL" id="BJND01000063">
    <property type="protein sequence ID" value="GEC09048.1"/>
    <property type="molecule type" value="Genomic_DNA"/>
</dbReference>
<protein>
    <submittedName>
        <fullName evidence="1">Uncharacterized protein</fullName>
    </submittedName>
</protein>
<reference evidence="1 2" key="1">
    <citation type="submission" date="2019-06" db="EMBL/GenBank/DDBJ databases">
        <title>Whole genome shotgun sequence of Streptomyces spinoverrucosus NBRC 14228.</title>
        <authorList>
            <person name="Hosoyama A."/>
            <person name="Uohara A."/>
            <person name="Ohji S."/>
            <person name="Ichikawa N."/>
        </authorList>
    </citation>
    <scope>NUCLEOTIDE SEQUENCE [LARGE SCALE GENOMIC DNA]</scope>
    <source>
        <strain evidence="1 2">NBRC 14228</strain>
    </source>
</reference>
<organism evidence="1 2">
    <name type="scientific">Streptomyces spinoverrucosus</name>
    <dbReference type="NCBI Taxonomy" id="284043"/>
    <lineage>
        <taxon>Bacteria</taxon>
        <taxon>Bacillati</taxon>
        <taxon>Actinomycetota</taxon>
        <taxon>Actinomycetes</taxon>
        <taxon>Kitasatosporales</taxon>
        <taxon>Streptomycetaceae</taxon>
        <taxon>Streptomyces</taxon>
    </lineage>
</organism>
<name>A0A4Y3VS51_9ACTN</name>
<evidence type="ECO:0000313" key="2">
    <source>
        <dbReference type="Proteomes" id="UP000317881"/>
    </source>
</evidence>
<accession>A0A4Y3VS51</accession>